<dbReference type="AlphaFoldDB" id="A0A6H5GV50"/>
<protein>
    <submittedName>
        <fullName evidence="2">Uncharacterized protein</fullName>
    </submittedName>
</protein>
<evidence type="ECO:0000313" key="2">
    <source>
        <dbReference type="EMBL" id="CAB0007907.1"/>
    </source>
</evidence>
<gene>
    <name evidence="2" type="ORF">NTEN_LOCUS13153</name>
</gene>
<dbReference type="Proteomes" id="UP000479000">
    <property type="component" value="Unassembled WGS sequence"/>
</dbReference>
<reference evidence="2 3" key="1">
    <citation type="submission" date="2020-02" db="EMBL/GenBank/DDBJ databases">
        <authorList>
            <person name="Ferguson B K."/>
        </authorList>
    </citation>
    <scope>NUCLEOTIDE SEQUENCE [LARGE SCALE GENOMIC DNA]</scope>
</reference>
<proteinExistence type="predicted"/>
<evidence type="ECO:0000256" key="1">
    <source>
        <dbReference type="SAM" id="MobiDB-lite"/>
    </source>
</evidence>
<name>A0A6H5GV50_9HEMI</name>
<sequence length="98" mass="11552">MAPINIWIRGYDNSIIPLRTHPRSFGRVRYASSQGLLWGQRWLECLPPQKNRQGRCAEVINNEWRGNTCSPRWHPRTRRGSNLTHPFNGRPFNSNNRK</sequence>
<organism evidence="2 3">
    <name type="scientific">Nesidiocoris tenuis</name>
    <dbReference type="NCBI Taxonomy" id="355587"/>
    <lineage>
        <taxon>Eukaryota</taxon>
        <taxon>Metazoa</taxon>
        <taxon>Ecdysozoa</taxon>
        <taxon>Arthropoda</taxon>
        <taxon>Hexapoda</taxon>
        <taxon>Insecta</taxon>
        <taxon>Pterygota</taxon>
        <taxon>Neoptera</taxon>
        <taxon>Paraneoptera</taxon>
        <taxon>Hemiptera</taxon>
        <taxon>Heteroptera</taxon>
        <taxon>Panheteroptera</taxon>
        <taxon>Cimicomorpha</taxon>
        <taxon>Miridae</taxon>
        <taxon>Dicyphina</taxon>
        <taxon>Nesidiocoris</taxon>
    </lineage>
</organism>
<accession>A0A6H5GV50</accession>
<dbReference type="EMBL" id="CADCXU010019771">
    <property type="protein sequence ID" value="CAB0007907.1"/>
    <property type="molecule type" value="Genomic_DNA"/>
</dbReference>
<keyword evidence="3" id="KW-1185">Reference proteome</keyword>
<feature type="compositionally biased region" description="Polar residues" evidence="1">
    <location>
        <begin position="80"/>
        <end position="98"/>
    </location>
</feature>
<feature type="region of interest" description="Disordered" evidence="1">
    <location>
        <begin position="72"/>
        <end position="98"/>
    </location>
</feature>
<evidence type="ECO:0000313" key="3">
    <source>
        <dbReference type="Proteomes" id="UP000479000"/>
    </source>
</evidence>